<keyword evidence="1" id="KW-1133">Transmembrane helix</keyword>
<feature type="transmembrane region" description="Helical" evidence="1">
    <location>
        <begin position="41"/>
        <end position="60"/>
    </location>
</feature>
<sequence>MIITLNLLTFFSVLTCLIFIGKFFCVKIAEKIYDSWENEMSLWVPIFWTVSNVFLIPAWIGATKEIFPLFLFSAMFSAGFCFMYMAFELIVVLNAVLVPALKNVHVKIKLKKSQGKL</sequence>
<feature type="transmembrane region" description="Helical" evidence="1">
    <location>
        <begin position="6"/>
        <end position="29"/>
    </location>
</feature>
<proteinExistence type="predicted"/>
<dbReference type="GeneID" id="14012902"/>
<feature type="transmembrane region" description="Helical" evidence="1">
    <location>
        <begin position="66"/>
        <end position="97"/>
    </location>
</feature>
<dbReference type="KEGG" id="vg:14012902"/>
<name>H6X4C1_9CAUD</name>
<evidence type="ECO:0000313" key="2">
    <source>
        <dbReference type="EMBL" id="AFA44587.1"/>
    </source>
</evidence>
<dbReference type="RefSeq" id="YP_007007469.1">
    <property type="nucleotide sequence ID" value="NC_019526.1"/>
</dbReference>
<reference evidence="2 3" key="1">
    <citation type="journal article" date="2012" name="J. Virol.">
        <title>Genome of Klebsiella sp.-Infecting Bacteriophage vB_KleM_RaK2.</title>
        <authorList>
            <person name="Simoliunas E."/>
            <person name="Kaliniene L."/>
            <person name="Truncaite L."/>
            <person name="Klausa V."/>
            <person name="Zajanckauskaite A."/>
            <person name="Meskys R."/>
        </authorList>
    </citation>
    <scope>NUCLEOTIDE SEQUENCE [LARGE SCALE GENOMIC DNA]</scope>
</reference>
<evidence type="ECO:0000313" key="3">
    <source>
        <dbReference type="Proteomes" id="UP000007524"/>
    </source>
</evidence>
<evidence type="ECO:0000256" key="1">
    <source>
        <dbReference type="SAM" id="Phobius"/>
    </source>
</evidence>
<organism evidence="2 3">
    <name type="scientific">Klebsiella phage vB_KleM_RaK2</name>
    <dbReference type="NCBI Taxonomy" id="1147094"/>
    <lineage>
        <taxon>Viruses</taxon>
        <taxon>Duplodnaviria</taxon>
        <taxon>Heunggongvirae</taxon>
        <taxon>Uroviricota</taxon>
        <taxon>Caudoviricetes</taxon>
        <taxon>Alcyoneusvirus</taxon>
        <taxon>Alcyoneusvirus RaK2</taxon>
    </lineage>
</organism>
<keyword evidence="3" id="KW-1185">Reference proteome</keyword>
<dbReference type="EMBL" id="JQ513383">
    <property type="protein sequence ID" value="AFA44587.1"/>
    <property type="molecule type" value="Genomic_DNA"/>
</dbReference>
<dbReference type="Proteomes" id="UP000007524">
    <property type="component" value="Segment"/>
</dbReference>
<accession>H6X4C1</accession>
<keyword evidence="1" id="KW-0472">Membrane</keyword>
<keyword evidence="1" id="KW-0812">Transmembrane</keyword>
<protein>
    <submittedName>
        <fullName evidence="2">Uncharacterized protein</fullName>
    </submittedName>
</protein>
<gene>
    <name evidence="2" type="ORF">RaK2_00314</name>
</gene>